<comment type="subcellular location">
    <subcellularLocation>
        <location evidence="11">Secreted</location>
    </subcellularLocation>
</comment>
<evidence type="ECO:0000256" key="1">
    <source>
        <dbReference type="ARBA" id="ARBA00001187"/>
    </source>
</evidence>
<gene>
    <name evidence="13" type="ORF">SLS63_012676</name>
</gene>
<evidence type="ECO:0000256" key="4">
    <source>
        <dbReference type="ARBA" id="ARBA00022685"/>
    </source>
</evidence>
<dbReference type="EC" id="3.4.24.39" evidence="11"/>
<comment type="cofactor">
    <cofactor evidence="11">
        <name>Zn(2+)</name>
        <dbReference type="ChEBI" id="CHEBI:29105"/>
    </cofactor>
    <text evidence="11">Binds 1 zinc ion per subunit.</text>
</comment>
<evidence type="ECO:0000256" key="10">
    <source>
        <dbReference type="ARBA" id="ARBA00023145"/>
    </source>
</evidence>
<keyword evidence="7 11" id="KW-0378">Hydrolase</keyword>
<reference evidence="13 14" key="1">
    <citation type="submission" date="2024-02" db="EMBL/GenBank/DDBJ databases">
        <title>De novo assembly and annotation of 12 fungi associated with fruit tree decline syndrome in Ontario, Canada.</title>
        <authorList>
            <person name="Sulman M."/>
            <person name="Ellouze W."/>
            <person name="Ilyukhin E."/>
        </authorList>
    </citation>
    <scope>NUCLEOTIDE SEQUENCE [LARGE SCALE GENOMIC DNA]</scope>
    <source>
        <strain evidence="13 14">M169</strain>
    </source>
</reference>
<organism evidence="13 14">
    <name type="scientific">Diaporthe eres</name>
    <name type="common">Phomopsis oblonga</name>
    <dbReference type="NCBI Taxonomy" id="83184"/>
    <lineage>
        <taxon>Eukaryota</taxon>
        <taxon>Fungi</taxon>
        <taxon>Dikarya</taxon>
        <taxon>Ascomycota</taxon>
        <taxon>Pezizomycotina</taxon>
        <taxon>Sordariomycetes</taxon>
        <taxon>Sordariomycetidae</taxon>
        <taxon>Diaporthales</taxon>
        <taxon>Diaporthaceae</taxon>
        <taxon>Diaporthe</taxon>
        <taxon>Diaporthe eres species complex</taxon>
    </lineage>
</organism>
<keyword evidence="11" id="KW-0964">Secreted</keyword>
<dbReference type="Pfam" id="PF02102">
    <property type="entry name" value="Peptidase_M35"/>
    <property type="match status" value="1"/>
</dbReference>
<evidence type="ECO:0000256" key="9">
    <source>
        <dbReference type="ARBA" id="ARBA00023049"/>
    </source>
</evidence>
<evidence type="ECO:0000256" key="5">
    <source>
        <dbReference type="ARBA" id="ARBA00022723"/>
    </source>
</evidence>
<evidence type="ECO:0000256" key="2">
    <source>
        <dbReference type="ARBA" id="ARBA00010279"/>
    </source>
</evidence>
<keyword evidence="6 12" id="KW-0732">Signal</keyword>
<dbReference type="PANTHER" id="PTHR37016:SF2">
    <property type="entry name" value="NEUTRAL PROTEASE 2 HOMOLOG SNOG_02177"/>
    <property type="match status" value="1"/>
</dbReference>
<dbReference type="PANTHER" id="PTHR37016">
    <property type="match status" value="1"/>
</dbReference>
<dbReference type="PRINTS" id="PR00768">
    <property type="entry name" value="DEUTEROLYSIN"/>
</dbReference>
<proteinExistence type="inferred from homology"/>
<dbReference type="SUPFAM" id="SSF55486">
    <property type="entry name" value="Metalloproteases ('zincins'), catalytic domain"/>
    <property type="match status" value="1"/>
</dbReference>
<evidence type="ECO:0000256" key="7">
    <source>
        <dbReference type="ARBA" id="ARBA00022801"/>
    </source>
</evidence>
<dbReference type="Proteomes" id="UP001430848">
    <property type="component" value="Unassembled WGS sequence"/>
</dbReference>
<feature type="signal peptide" evidence="12">
    <location>
        <begin position="1"/>
        <end position="15"/>
    </location>
</feature>
<dbReference type="EMBL" id="JAKNSF020000145">
    <property type="protein sequence ID" value="KAK7711537.1"/>
    <property type="molecule type" value="Genomic_DNA"/>
</dbReference>
<accession>A0ABR1NQN8</accession>
<comment type="similarity">
    <text evidence="2 11">Belongs to the peptidase M35 family.</text>
</comment>
<name>A0ABR1NQN8_DIAER</name>
<keyword evidence="3 11" id="KW-0645">Protease</keyword>
<keyword evidence="9 11" id="KW-0482">Metalloprotease</keyword>
<dbReference type="InterPro" id="IPR050414">
    <property type="entry name" value="Fungal_M35_metalloproteases"/>
</dbReference>
<evidence type="ECO:0000256" key="6">
    <source>
        <dbReference type="ARBA" id="ARBA00022729"/>
    </source>
</evidence>
<evidence type="ECO:0000256" key="8">
    <source>
        <dbReference type="ARBA" id="ARBA00022833"/>
    </source>
</evidence>
<keyword evidence="8 11" id="KW-0862">Zinc</keyword>
<dbReference type="Gene3D" id="3.40.390.10">
    <property type="entry name" value="Collagenase (Catalytic Domain)"/>
    <property type="match status" value="1"/>
</dbReference>
<comment type="function">
    <text evidence="11">Secreted metalloproteinase that allows assimilation of proteinaceous substrates. Shows high activities on basic nuclear substrates such as histone and protamine.</text>
</comment>
<evidence type="ECO:0000313" key="13">
    <source>
        <dbReference type="EMBL" id="KAK7711537.1"/>
    </source>
</evidence>
<keyword evidence="4 11" id="KW-0165">Cleavage on pair of basic residues</keyword>
<sequence>MKFLTGLSLVASALAVRMDVTKRDSPLKVEIQSVGNSAVKAVVTNTGSEPIKLMKTGSILDQTAVEKAEIFSGADQVAFDGVRLQVQTSDVGEDAFQTLAAGESVEAEFDPAEVHDLSTGGDFDFLVRGTFLTASADSTSIDGSVPFDSNVLKNHVDGVAASKVRRDFHDNLKKRTQIQSDCTGTRGTAQRTALTNCAALAKKAATAATSGDAAKLTEYFKSSTSATRSTVAGVFNKVATECGSTTSGVSTQYCTDSLGYCSSNVLAYTIPTQSLMVSCPLYFSALTGLSTQCHAQDQATTTLHETTHLSQIKGTQDNGYGYAAIQGLSSSQSLNNADSYALFANGRMLEAATAYTRSLPRAVI</sequence>
<evidence type="ECO:0000256" key="11">
    <source>
        <dbReference type="RuleBase" id="RU361126"/>
    </source>
</evidence>
<evidence type="ECO:0000256" key="3">
    <source>
        <dbReference type="ARBA" id="ARBA00022670"/>
    </source>
</evidence>
<evidence type="ECO:0000313" key="14">
    <source>
        <dbReference type="Proteomes" id="UP001430848"/>
    </source>
</evidence>
<comment type="caution">
    <text evidence="13">The sequence shown here is derived from an EMBL/GenBank/DDBJ whole genome shotgun (WGS) entry which is preliminary data.</text>
</comment>
<dbReference type="InterPro" id="IPR024079">
    <property type="entry name" value="MetalloPept_cat_dom_sf"/>
</dbReference>
<dbReference type="CDD" id="cd11008">
    <property type="entry name" value="M35_deuterolysin_like"/>
    <property type="match status" value="1"/>
</dbReference>
<protein>
    <recommendedName>
        <fullName evidence="11">Neutral protease 2</fullName>
        <ecNumber evidence="11">3.4.24.39</ecNumber>
    </recommendedName>
    <alternativeName>
        <fullName evidence="11">Deuterolysin</fullName>
    </alternativeName>
</protein>
<evidence type="ECO:0000256" key="12">
    <source>
        <dbReference type="SAM" id="SignalP"/>
    </source>
</evidence>
<comment type="catalytic activity">
    <reaction evidence="1 11">
        <text>Preferential cleavage of bonds with hydrophobic residues in P1'. Also 3-Asn-|-Gln-4 and 8-Gly-|-Ser-9 bonds in insulin B chain.</text>
        <dbReference type="EC" id="3.4.24.39"/>
    </reaction>
</comment>
<feature type="chain" id="PRO_5045044495" description="Neutral protease 2" evidence="12">
    <location>
        <begin position="16"/>
        <end position="364"/>
    </location>
</feature>
<dbReference type="InterPro" id="IPR001384">
    <property type="entry name" value="Peptidase_M35"/>
</dbReference>
<keyword evidence="10" id="KW-0865">Zymogen</keyword>
<dbReference type="Gene3D" id="2.60.40.2970">
    <property type="match status" value="1"/>
</dbReference>
<keyword evidence="5 11" id="KW-0479">Metal-binding</keyword>
<keyword evidence="14" id="KW-1185">Reference proteome</keyword>